<reference evidence="9 10" key="1">
    <citation type="submission" date="2019-07" db="EMBL/GenBank/DDBJ databases">
        <authorList>
            <person name="Kim J."/>
        </authorList>
    </citation>
    <scope>NUCLEOTIDE SEQUENCE [LARGE SCALE GENOMIC DNA]</scope>
    <source>
        <strain evidence="9 10">JC52</strain>
    </source>
</reference>
<dbReference type="PRINTS" id="PR00038">
    <property type="entry name" value="HTHLUXR"/>
</dbReference>
<dbReference type="GO" id="GO:0003677">
    <property type="term" value="F:DNA binding"/>
    <property type="evidence" value="ECO:0007669"/>
    <property type="project" value="UniProtKB-KW"/>
</dbReference>
<evidence type="ECO:0000313" key="10">
    <source>
        <dbReference type="Proteomes" id="UP000317036"/>
    </source>
</evidence>
<dbReference type="SMART" id="SM00421">
    <property type="entry name" value="HTH_LUXR"/>
    <property type="match status" value="1"/>
</dbReference>
<dbReference type="GO" id="GO:0000160">
    <property type="term" value="P:phosphorelay signal transduction system"/>
    <property type="evidence" value="ECO:0007669"/>
    <property type="project" value="UniProtKB-KW"/>
</dbReference>
<dbReference type="PROSITE" id="PS50110">
    <property type="entry name" value="RESPONSE_REGULATORY"/>
    <property type="match status" value="1"/>
</dbReference>
<evidence type="ECO:0000256" key="6">
    <source>
        <dbReference type="PROSITE-ProRule" id="PRU00169"/>
    </source>
</evidence>
<evidence type="ECO:0000313" key="9">
    <source>
        <dbReference type="EMBL" id="TVX97573.1"/>
    </source>
</evidence>
<comment type="caution">
    <text evidence="9">The sequence shown here is derived from an EMBL/GenBank/DDBJ whole genome shotgun (WGS) entry which is preliminary data.</text>
</comment>
<proteinExistence type="predicted"/>
<evidence type="ECO:0000256" key="1">
    <source>
        <dbReference type="ARBA" id="ARBA00022553"/>
    </source>
</evidence>
<accession>A0A559JCH7</accession>
<dbReference type="SMART" id="SM00448">
    <property type="entry name" value="REC"/>
    <property type="match status" value="1"/>
</dbReference>
<keyword evidence="2" id="KW-0902">Two-component regulatory system</keyword>
<organism evidence="9 10">
    <name type="scientific">Paenibacillus cremeus</name>
    <dbReference type="NCBI Taxonomy" id="2163881"/>
    <lineage>
        <taxon>Bacteria</taxon>
        <taxon>Bacillati</taxon>
        <taxon>Bacillota</taxon>
        <taxon>Bacilli</taxon>
        <taxon>Bacillales</taxon>
        <taxon>Paenibacillaceae</taxon>
        <taxon>Paenibacillus</taxon>
    </lineage>
</organism>
<keyword evidence="4" id="KW-0238">DNA-binding</keyword>
<dbReference type="CDD" id="cd06170">
    <property type="entry name" value="LuxR_C_like"/>
    <property type="match status" value="1"/>
</dbReference>
<dbReference type="InterPro" id="IPR011006">
    <property type="entry name" value="CheY-like_superfamily"/>
</dbReference>
<gene>
    <name evidence="9" type="ORF">FPZ49_34950</name>
</gene>
<feature type="modified residue" description="4-aspartylphosphate" evidence="6">
    <location>
        <position position="54"/>
    </location>
</feature>
<dbReference type="InterPro" id="IPR001789">
    <property type="entry name" value="Sig_transdc_resp-reg_receiver"/>
</dbReference>
<evidence type="ECO:0000256" key="2">
    <source>
        <dbReference type="ARBA" id="ARBA00023012"/>
    </source>
</evidence>
<dbReference type="Proteomes" id="UP000317036">
    <property type="component" value="Unassembled WGS sequence"/>
</dbReference>
<dbReference type="PANTHER" id="PTHR43214:SF44">
    <property type="entry name" value="TWO-COMPONENT RESPONSE REGULATOR"/>
    <property type="match status" value="1"/>
</dbReference>
<keyword evidence="10" id="KW-1185">Reference proteome</keyword>
<dbReference type="GO" id="GO:0006355">
    <property type="term" value="P:regulation of DNA-templated transcription"/>
    <property type="evidence" value="ECO:0007669"/>
    <property type="project" value="InterPro"/>
</dbReference>
<dbReference type="Pfam" id="PF00072">
    <property type="entry name" value="Response_reg"/>
    <property type="match status" value="1"/>
</dbReference>
<evidence type="ECO:0000256" key="5">
    <source>
        <dbReference type="ARBA" id="ARBA00023163"/>
    </source>
</evidence>
<dbReference type="InterPro" id="IPR039420">
    <property type="entry name" value="WalR-like"/>
</dbReference>
<dbReference type="OrthoDB" id="3190595at2"/>
<dbReference type="AlphaFoldDB" id="A0A559JCH7"/>
<evidence type="ECO:0000259" key="7">
    <source>
        <dbReference type="PROSITE" id="PS50043"/>
    </source>
</evidence>
<protein>
    <submittedName>
        <fullName evidence="9">Response regulator transcription factor</fullName>
    </submittedName>
</protein>
<dbReference type="SUPFAM" id="SSF52172">
    <property type="entry name" value="CheY-like"/>
    <property type="match status" value="1"/>
</dbReference>
<dbReference type="RefSeq" id="WP_144855300.1">
    <property type="nucleotide sequence ID" value="NZ_VNJI01000104.1"/>
</dbReference>
<keyword evidence="1 6" id="KW-0597">Phosphoprotein</keyword>
<evidence type="ECO:0000256" key="3">
    <source>
        <dbReference type="ARBA" id="ARBA00023015"/>
    </source>
</evidence>
<dbReference type="InterPro" id="IPR036388">
    <property type="entry name" value="WH-like_DNA-bd_sf"/>
</dbReference>
<dbReference type="PROSITE" id="PS00622">
    <property type="entry name" value="HTH_LUXR_1"/>
    <property type="match status" value="1"/>
</dbReference>
<dbReference type="Gene3D" id="1.10.10.10">
    <property type="entry name" value="Winged helix-like DNA-binding domain superfamily/Winged helix DNA-binding domain"/>
    <property type="match status" value="1"/>
</dbReference>
<dbReference type="PANTHER" id="PTHR43214">
    <property type="entry name" value="TWO-COMPONENT RESPONSE REGULATOR"/>
    <property type="match status" value="1"/>
</dbReference>
<feature type="domain" description="Response regulatory" evidence="8">
    <location>
        <begin position="3"/>
        <end position="117"/>
    </location>
</feature>
<keyword evidence="3" id="KW-0805">Transcription regulation</keyword>
<feature type="domain" description="HTH luxR-type" evidence="7">
    <location>
        <begin position="181"/>
        <end position="246"/>
    </location>
</feature>
<evidence type="ECO:0000256" key="4">
    <source>
        <dbReference type="ARBA" id="ARBA00023125"/>
    </source>
</evidence>
<dbReference type="Gene3D" id="3.40.50.2300">
    <property type="match status" value="1"/>
</dbReference>
<evidence type="ECO:0000259" key="8">
    <source>
        <dbReference type="PROSITE" id="PS50110"/>
    </source>
</evidence>
<dbReference type="Pfam" id="PF00196">
    <property type="entry name" value="GerE"/>
    <property type="match status" value="1"/>
</dbReference>
<sequence>MLRAIIVDDEALSVKLLKNLLSESNVIEISQTFLSSLEAYEYVKANPVDVAFLDISMPGINGMGLSILLHNLDPSIDVVFVTAYDDYAVRAFDLSALDYIMKPVDPQRLSKTLCKIRNKHRNEAGGAGYWRGPTAPEGEVSLAAGGPDLENSLLRLISSGLAKLGMSNENKKSFSKAGLRDDALVEPLTSRETDILYALSNGLSNKEIADRFGITEATVKSHVFRIYGKLGVKRRVQAIAMARDLKFIE</sequence>
<keyword evidence="5" id="KW-0804">Transcription</keyword>
<dbReference type="InterPro" id="IPR000792">
    <property type="entry name" value="Tscrpt_reg_LuxR_C"/>
</dbReference>
<dbReference type="InterPro" id="IPR016032">
    <property type="entry name" value="Sig_transdc_resp-reg_C-effctor"/>
</dbReference>
<dbReference type="PROSITE" id="PS50043">
    <property type="entry name" value="HTH_LUXR_2"/>
    <property type="match status" value="1"/>
</dbReference>
<name>A0A559JCH7_9BACL</name>
<dbReference type="SUPFAM" id="SSF46894">
    <property type="entry name" value="C-terminal effector domain of the bipartite response regulators"/>
    <property type="match status" value="1"/>
</dbReference>
<dbReference type="EMBL" id="VNJI01000104">
    <property type="protein sequence ID" value="TVX97573.1"/>
    <property type="molecule type" value="Genomic_DNA"/>
</dbReference>